<feature type="transmembrane region" description="Helical" evidence="1">
    <location>
        <begin position="152"/>
        <end position="175"/>
    </location>
</feature>
<proteinExistence type="predicted"/>
<dbReference type="Pfam" id="PF11193">
    <property type="entry name" value="DUF2812"/>
    <property type="match status" value="2"/>
</dbReference>
<sequence>MIIKRFRPFWSYDVQKTEEWLTSMAQKGYELIRINRLTRYFYFQQGEPKAVTYRIVFDKVPKQSLSKGLLNFGWTKVLQSGKWVVTMNRLSLEQIRTFPDREGIVKHNKKIMYIFMGILIYLMVALLNVILISTIAMSVSKFGHFNVFNGPYGFIPATILGLSMILCIFTVYSLITLSKTNQRLTGEFIQPNKQNGQGTSFLKDRLSKNEEKSLKSSGQLDMKWKLGWMYAPDRLEEWLEGMEEKGYNLYRVGKTGTAFYFKKGKPRKVCYCADLQNTADSNYFNIHTDSGWVCLYHSSSWSQKWVLWGQEYVPGEAKPQIYSDKLNQLKLARRIALTYSAMFLPLIILYTYNLAINIKLSVYSNLDRLQTINLILFAILILMFGSYVSRTWLYYNRLRKDHQ</sequence>
<protein>
    <recommendedName>
        <fullName evidence="4">DUF2812 domain-containing protein</fullName>
    </recommendedName>
</protein>
<reference evidence="2 3" key="1">
    <citation type="journal article" date="2015" name="Int. Biodeterior. Biodegradation">
        <title>Physiological and genetic screening methods for the isolation of methyl tert-butyl ether-degrading bacteria for bioremediation purposes.</title>
        <authorList>
            <person name="Guisado I.M."/>
            <person name="Purswani J."/>
            <person name="Gonzalez Lopez J."/>
            <person name="Pozo C."/>
        </authorList>
    </citation>
    <scope>NUCLEOTIDE SEQUENCE [LARGE SCALE GENOMIC DNA]</scope>
    <source>
        <strain evidence="2 3">SH7</strain>
    </source>
</reference>
<evidence type="ECO:0008006" key="4">
    <source>
        <dbReference type="Google" id="ProtNLM"/>
    </source>
</evidence>
<dbReference type="EMBL" id="LCZJ02000019">
    <property type="protein sequence ID" value="KTD86873.1"/>
    <property type="molecule type" value="Genomic_DNA"/>
</dbReference>
<keyword evidence="3" id="KW-1185">Reference proteome</keyword>
<dbReference type="RefSeq" id="WP_060623761.1">
    <property type="nucleotide sequence ID" value="NZ_LCZJ02000019.1"/>
</dbReference>
<evidence type="ECO:0000313" key="2">
    <source>
        <dbReference type="EMBL" id="KTD86873.1"/>
    </source>
</evidence>
<dbReference type="InterPro" id="IPR021359">
    <property type="entry name" value="DUF2812"/>
</dbReference>
<organism evidence="2 3">
    <name type="scientific">Paenibacillus etheri</name>
    <dbReference type="NCBI Taxonomy" id="1306852"/>
    <lineage>
        <taxon>Bacteria</taxon>
        <taxon>Bacillati</taxon>
        <taxon>Bacillota</taxon>
        <taxon>Bacilli</taxon>
        <taxon>Bacillales</taxon>
        <taxon>Paenibacillaceae</taxon>
        <taxon>Paenibacillus</taxon>
    </lineage>
</organism>
<feature type="transmembrane region" description="Helical" evidence="1">
    <location>
        <begin position="372"/>
        <end position="395"/>
    </location>
</feature>
<keyword evidence="1" id="KW-1133">Transmembrane helix</keyword>
<feature type="transmembrane region" description="Helical" evidence="1">
    <location>
        <begin position="335"/>
        <end position="352"/>
    </location>
</feature>
<evidence type="ECO:0000313" key="3">
    <source>
        <dbReference type="Proteomes" id="UP000054709"/>
    </source>
</evidence>
<feature type="transmembrane region" description="Helical" evidence="1">
    <location>
        <begin position="111"/>
        <end position="132"/>
    </location>
</feature>
<dbReference type="AlphaFoldDB" id="A0A0W1AZZ5"/>
<keyword evidence="1" id="KW-0812">Transmembrane</keyword>
<dbReference type="Proteomes" id="UP000054709">
    <property type="component" value="Unassembled WGS sequence"/>
</dbReference>
<comment type="caution">
    <text evidence="2">The sequence shown here is derived from an EMBL/GenBank/DDBJ whole genome shotgun (WGS) entry which is preliminary data.</text>
</comment>
<keyword evidence="1" id="KW-0472">Membrane</keyword>
<name>A0A0W1AZZ5_9BACL</name>
<gene>
    <name evidence="2" type="ORF">UQ64_15720</name>
</gene>
<evidence type="ECO:0000256" key="1">
    <source>
        <dbReference type="SAM" id="Phobius"/>
    </source>
</evidence>
<accession>A0A0W1AZZ5</accession>
<dbReference type="OrthoDB" id="8230517at2"/>